<keyword evidence="3" id="KW-1185">Reference proteome</keyword>
<reference evidence="2" key="1">
    <citation type="submission" date="2023-08" db="EMBL/GenBank/DDBJ databases">
        <authorList>
            <person name="Chen Y."/>
            <person name="Shah S."/>
            <person name="Dougan E. K."/>
            <person name="Thang M."/>
            <person name="Chan C."/>
        </authorList>
    </citation>
    <scope>NUCLEOTIDE SEQUENCE</scope>
</reference>
<name>A0AA36MT41_9DINO</name>
<evidence type="ECO:0000256" key="1">
    <source>
        <dbReference type="SAM" id="Phobius"/>
    </source>
</evidence>
<organism evidence="2 3">
    <name type="scientific">Effrenium voratum</name>
    <dbReference type="NCBI Taxonomy" id="2562239"/>
    <lineage>
        <taxon>Eukaryota</taxon>
        <taxon>Sar</taxon>
        <taxon>Alveolata</taxon>
        <taxon>Dinophyceae</taxon>
        <taxon>Suessiales</taxon>
        <taxon>Symbiodiniaceae</taxon>
        <taxon>Effrenium</taxon>
    </lineage>
</organism>
<dbReference type="EMBL" id="CAUJNA010000505">
    <property type="protein sequence ID" value="CAJ1377987.1"/>
    <property type="molecule type" value="Genomic_DNA"/>
</dbReference>
<feature type="transmembrane region" description="Helical" evidence="1">
    <location>
        <begin position="23"/>
        <end position="49"/>
    </location>
</feature>
<evidence type="ECO:0000313" key="2">
    <source>
        <dbReference type="EMBL" id="CAJ1377987.1"/>
    </source>
</evidence>
<evidence type="ECO:0000313" key="3">
    <source>
        <dbReference type="Proteomes" id="UP001178507"/>
    </source>
</evidence>
<feature type="transmembrane region" description="Helical" evidence="1">
    <location>
        <begin position="69"/>
        <end position="89"/>
    </location>
</feature>
<accession>A0AA36MT41</accession>
<sequence>MFGNTHCAAGHLVRPAFLACPSWATLSLFSVGAAAFARMAQMSATLEVIRLRKMFFLRSLVSNIRSSSAIIMVLTFLATCLCFCLPSIACNICTVENRRKQLGYGASEAPLRGLDIPEQNNLSLTLACKQ</sequence>
<dbReference type="AlphaFoldDB" id="A0AA36MT41"/>
<dbReference type="Proteomes" id="UP001178507">
    <property type="component" value="Unassembled WGS sequence"/>
</dbReference>
<comment type="caution">
    <text evidence="2">The sequence shown here is derived from an EMBL/GenBank/DDBJ whole genome shotgun (WGS) entry which is preliminary data.</text>
</comment>
<keyword evidence="1" id="KW-0812">Transmembrane</keyword>
<gene>
    <name evidence="2" type="ORF">EVOR1521_LOCUS6660</name>
</gene>
<proteinExistence type="predicted"/>
<protein>
    <submittedName>
        <fullName evidence="2">Uncharacterized protein</fullName>
    </submittedName>
</protein>
<keyword evidence="1" id="KW-0472">Membrane</keyword>
<keyword evidence="1" id="KW-1133">Transmembrane helix</keyword>